<dbReference type="EMBL" id="JACGWL010000011">
    <property type="protein sequence ID" value="KAK4391380.1"/>
    <property type="molecule type" value="Genomic_DNA"/>
</dbReference>
<proteinExistence type="predicted"/>
<name>A0AAE1WDK8_9LAMI</name>
<evidence type="ECO:0000313" key="3">
    <source>
        <dbReference type="Proteomes" id="UP001289374"/>
    </source>
</evidence>
<comment type="caution">
    <text evidence="2">The sequence shown here is derived from an EMBL/GenBank/DDBJ whole genome shotgun (WGS) entry which is preliminary data.</text>
</comment>
<dbReference type="Proteomes" id="UP001289374">
    <property type="component" value="Unassembled WGS sequence"/>
</dbReference>
<reference evidence="2" key="2">
    <citation type="journal article" date="2024" name="Plant">
        <title>Genomic evolution and insights into agronomic trait innovations of Sesamum species.</title>
        <authorList>
            <person name="Miao H."/>
            <person name="Wang L."/>
            <person name="Qu L."/>
            <person name="Liu H."/>
            <person name="Sun Y."/>
            <person name="Le M."/>
            <person name="Wang Q."/>
            <person name="Wei S."/>
            <person name="Zheng Y."/>
            <person name="Lin W."/>
            <person name="Duan Y."/>
            <person name="Cao H."/>
            <person name="Xiong S."/>
            <person name="Wang X."/>
            <person name="Wei L."/>
            <person name="Li C."/>
            <person name="Ma Q."/>
            <person name="Ju M."/>
            <person name="Zhao R."/>
            <person name="Li G."/>
            <person name="Mu C."/>
            <person name="Tian Q."/>
            <person name="Mei H."/>
            <person name="Zhang T."/>
            <person name="Gao T."/>
            <person name="Zhang H."/>
        </authorList>
    </citation>
    <scope>NUCLEOTIDE SEQUENCE</scope>
    <source>
        <strain evidence="2">K16</strain>
    </source>
</reference>
<evidence type="ECO:0000313" key="2">
    <source>
        <dbReference type="EMBL" id="KAK4391380.1"/>
    </source>
</evidence>
<organism evidence="2 3">
    <name type="scientific">Sesamum angolense</name>
    <dbReference type="NCBI Taxonomy" id="2727404"/>
    <lineage>
        <taxon>Eukaryota</taxon>
        <taxon>Viridiplantae</taxon>
        <taxon>Streptophyta</taxon>
        <taxon>Embryophyta</taxon>
        <taxon>Tracheophyta</taxon>
        <taxon>Spermatophyta</taxon>
        <taxon>Magnoliopsida</taxon>
        <taxon>eudicotyledons</taxon>
        <taxon>Gunneridae</taxon>
        <taxon>Pentapetalae</taxon>
        <taxon>asterids</taxon>
        <taxon>lamiids</taxon>
        <taxon>Lamiales</taxon>
        <taxon>Pedaliaceae</taxon>
        <taxon>Sesamum</taxon>
    </lineage>
</organism>
<dbReference type="InterPro" id="IPR005162">
    <property type="entry name" value="Retrotrans_gag_dom"/>
</dbReference>
<accession>A0AAE1WDK8</accession>
<dbReference type="AlphaFoldDB" id="A0AAE1WDK8"/>
<keyword evidence="3" id="KW-1185">Reference proteome</keyword>
<evidence type="ECO:0000259" key="1">
    <source>
        <dbReference type="Pfam" id="PF03732"/>
    </source>
</evidence>
<reference evidence="2" key="1">
    <citation type="submission" date="2020-06" db="EMBL/GenBank/DDBJ databases">
        <authorList>
            <person name="Li T."/>
            <person name="Hu X."/>
            <person name="Zhang T."/>
            <person name="Song X."/>
            <person name="Zhang H."/>
            <person name="Dai N."/>
            <person name="Sheng W."/>
            <person name="Hou X."/>
            <person name="Wei L."/>
        </authorList>
    </citation>
    <scope>NUCLEOTIDE SEQUENCE</scope>
    <source>
        <strain evidence="2">K16</strain>
        <tissue evidence="2">Leaf</tissue>
    </source>
</reference>
<sequence>MDERARRQASEDEIHGRLDQVMEVQEGLQASVLNVEHSLLTVHQQLQSVVEQLQQYKKNKSIIGEGLTTFVEKESISRPAAHNSYRQDISNLPRQEHYNSQHTGTHNALNKMEFPYFDGENARSWVRMCARYFRLIPIPQDQKVPMVSVYMQGRAEVWYQGYTENKDFQSWEELVINILERFEDLDSEGVMIEFKKLHHGTSVNAYLERFKELKDQMFIFNRNLEEVSSC</sequence>
<dbReference type="Pfam" id="PF03732">
    <property type="entry name" value="Retrotrans_gag"/>
    <property type="match status" value="1"/>
</dbReference>
<protein>
    <recommendedName>
        <fullName evidence="1">Retrotransposon gag domain-containing protein</fullName>
    </recommendedName>
</protein>
<feature type="domain" description="Retrotransposon gag" evidence="1">
    <location>
        <begin position="146"/>
        <end position="217"/>
    </location>
</feature>
<gene>
    <name evidence="2" type="ORF">Sango_1915800</name>
</gene>